<dbReference type="EMBL" id="JBHUDL010000010">
    <property type="protein sequence ID" value="MFD1635112.1"/>
    <property type="molecule type" value="Genomic_DNA"/>
</dbReference>
<dbReference type="AlphaFoldDB" id="A0ABD6D3Q9"/>
<organism evidence="2 3">
    <name type="scientific">Haloplanus ruber</name>
    <dbReference type="NCBI Taxonomy" id="869892"/>
    <lineage>
        <taxon>Archaea</taxon>
        <taxon>Methanobacteriati</taxon>
        <taxon>Methanobacteriota</taxon>
        <taxon>Stenosarchaea group</taxon>
        <taxon>Halobacteria</taxon>
        <taxon>Halobacteriales</taxon>
        <taxon>Haloferacaceae</taxon>
        <taxon>Haloplanus</taxon>
    </lineage>
</organism>
<dbReference type="InterPro" id="IPR002372">
    <property type="entry name" value="PQQ_rpt_dom"/>
</dbReference>
<evidence type="ECO:0000313" key="3">
    <source>
        <dbReference type="Proteomes" id="UP001597075"/>
    </source>
</evidence>
<proteinExistence type="predicted"/>
<dbReference type="RefSeq" id="WP_256405334.1">
    <property type="nucleotide sequence ID" value="NZ_CP187151.1"/>
</dbReference>
<accession>A0ABD6D3Q9</accession>
<dbReference type="PANTHER" id="PTHR34512:SF30">
    <property type="entry name" value="OUTER MEMBRANE PROTEIN ASSEMBLY FACTOR BAMB"/>
    <property type="match status" value="1"/>
</dbReference>
<dbReference type="InterPro" id="IPR015943">
    <property type="entry name" value="WD40/YVTN_repeat-like_dom_sf"/>
</dbReference>
<dbReference type="SMART" id="SM00564">
    <property type="entry name" value="PQQ"/>
    <property type="match status" value="7"/>
</dbReference>
<keyword evidence="3" id="KW-1185">Reference proteome</keyword>
<dbReference type="Pfam" id="PF13360">
    <property type="entry name" value="PQQ_2"/>
    <property type="match status" value="2"/>
</dbReference>
<comment type="caution">
    <text evidence="2">The sequence shown here is derived from an EMBL/GenBank/DDBJ whole genome shotgun (WGS) entry which is preliminary data.</text>
</comment>
<protein>
    <submittedName>
        <fullName evidence="2">PQQ-binding-like beta-propeller repeat protein</fullName>
    </submittedName>
</protein>
<dbReference type="InterPro" id="IPR011047">
    <property type="entry name" value="Quinoprotein_ADH-like_sf"/>
</dbReference>
<sequence length="351" mass="38099">MVSRRQTLQSISACLVGAAAGCVGQSGPSADRIRWQASIRGPPVIDEGDLYVMERLTLHALSPADGSTRWTVEYDESEFEQRLCLDSNITVDDRRIYLPGCDGLRALDRSSGERTWVVDDPLRGAVAVADGRVYANAADLLAIDAETGAVDWRVSTGGERLTRPAATPNGVVFTNRVDGVVTAFGTDGEQRWQHRTDTETRGPTVADGTVYVATSTEPGRSGRLLALNLDDGTVRWERDTPSPKRGTRPVVGPDAVYLGCSGRDHGTLVALDRADGTERWSFTDQNSTVYEPAVTAETVYAGSNDDRLYAFSHDGEPRWQIETNTTVGSVVAGRDLVYASNNERLFAVERS</sequence>
<evidence type="ECO:0000313" key="2">
    <source>
        <dbReference type="EMBL" id="MFD1635112.1"/>
    </source>
</evidence>
<feature type="domain" description="Pyrrolo-quinoline quinone repeat" evidence="1">
    <location>
        <begin position="255"/>
        <end position="349"/>
    </location>
</feature>
<reference evidence="2 3" key="1">
    <citation type="journal article" date="2019" name="Int. J. Syst. Evol. Microbiol.">
        <title>The Global Catalogue of Microorganisms (GCM) 10K type strain sequencing project: providing services to taxonomists for standard genome sequencing and annotation.</title>
        <authorList>
            <consortium name="The Broad Institute Genomics Platform"/>
            <consortium name="The Broad Institute Genome Sequencing Center for Infectious Disease"/>
            <person name="Wu L."/>
            <person name="Ma J."/>
        </authorList>
    </citation>
    <scope>NUCLEOTIDE SEQUENCE [LARGE SCALE GENOMIC DNA]</scope>
    <source>
        <strain evidence="2 3">CGMCC 1.10594</strain>
    </source>
</reference>
<dbReference type="Proteomes" id="UP001597075">
    <property type="component" value="Unassembled WGS sequence"/>
</dbReference>
<dbReference type="Gene3D" id="2.130.10.10">
    <property type="entry name" value="YVTN repeat-like/Quinoprotein amine dehydrogenase"/>
    <property type="match status" value="2"/>
</dbReference>
<feature type="domain" description="Pyrrolo-quinoline quinone repeat" evidence="1">
    <location>
        <begin position="104"/>
        <end position="248"/>
    </location>
</feature>
<gene>
    <name evidence="2" type="ORF">ACFSBJ_15380</name>
</gene>
<dbReference type="PANTHER" id="PTHR34512">
    <property type="entry name" value="CELL SURFACE PROTEIN"/>
    <property type="match status" value="1"/>
</dbReference>
<dbReference type="PROSITE" id="PS51257">
    <property type="entry name" value="PROKAR_LIPOPROTEIN"/>
    <property type="match status" value="1"/>
</dbReference>
<name>A0ABD6D3Q9_9EURY</name>
<dbReference type="SUPFAM" id="SSF50998">
    <property type="entry name" value="Quinoprotein alcohol dehydrogenase-like"/>
    <property type="match status" value="2"/>
</dbReference>
<evidence type="ECO:0000259" key="1">
    <source>
        <dbReference type="Pfam" id="PF13360"/>
    </source>
</evidence>
<dbReference type="InterPro" id="IPR018391">
    <property type="entry name" value="PQQ_b-propeller_rpt"/>
</dbReference>